<name>A0ABR9IWP5_RHIVS</name>
<keyword evidence="4" id="KW-1185">Reference proteome</keyword>
<gene>
    <name evidence="3" type="ORF">H4W29_004892</name>
</gene>
<protein>
    <submittedName>
        <fullName evidence="3">F420-0:gamma-glutamyl ligase-like protein</fullName>
    </submittedName>
</protein>
<accession>A0ABR9IWP5</accession>
<evidence type="ECO:0000256" key="1">
    <source>
        <dbReference type="SAM" id="MobiDB-lite"/>
    </source>
</evidence>
<keyword evidence="2" id="KW-0812">Transmembrane</keyword>
<feature type="region of interest" description="Disordered" evidence="1">
    <location>
        <begin position="1"/>
        <end position="50"/>
    </location>
</feature>
<sequence length="103" mass="10740">MQAGQGRNDAVDDCDHGQYPRDYGAVLSRNDPCVTSEAAEEQRRTADDRPRRGADTILICILTGLSGAITGFVFAGQFAVAGVAYAALVLGGILGWLARGAVA</sequence>
<feature type="transmembrane region" description="Helical" evidence="2">
    <location>
        <begin position="78"/>
        <end position="98"/>
    </location>
</feature>
<feature type="compositionally biased region" description="Basic and acidic residues" evidence="1">
    <location>
        <begin position="40"/>
        <end position="50"/>
    </location>
</feature>
<evidence type="ECO:0000313" key="4">
    <source>
        <dbReference type="Proteomes" id="UP000620262"/>
    </source>
</evidence>
<reference evidence="3 4" key="1">
    <citation type="submission" date="2020-10" db="EMBL/GenBank/DDBJ databases">
        <title>Sequencing the genomes of 1000 actinobacteria strains.</title>
        <authorList>
            <person name="Klenk H.-P."/>
        </authorList>
    </citation>
    <scope>NUCLEOTIDE SEQUENCE [LARGE SCALE GENOMIC DNA]</scope>
    <source>
        <strain evidence="3 4">DSM 7307</strain>
    </source>
</reference>
<dbReference type="EMBL" id="JADBEC010000002">
    <property type="protein sequence ID" value="MBE1507647.1"/>
    <property type="molecule type" value="Genomic_DNA"/>
</dbReference>
<feature type="compositionally biased region" description="Basic and acidic residues" evidence="1">
    <location>
        <begin position="9"/>
        <end position="19"/>
    </location>
</feature>
<dbReference type="RefSeq" id="WP_192731363.1">
    <property type="nucleotide sequence ID" value="NZ_BAAAVL010000002.1"/>
</dbReference>
<keyword evidence="2" id="KW-1133">Transmembrane helix</keyword>
<dbReference type="Proteomes" id="UP000620262">
    <property type="component" value="Unassembled WGS sequence"/>
</dbReference>
<comment type="caution">
    <text evidence="3">The sequence shown here is derived from an EMBL/GenBank/DDBJ whole genome shotgun (WGS) entry which is preliminary data.</text>
</comment>
<proteinExistence type="predicted"/>
<evidence type="ECO:0000256" key="2">
    <source>
        <dbReference type="SAM" id="Phobius"/>
    </source>
</evidence>
<keyword evidence="2" id="KW-0472">Membrane</keyword>
<organism evidence="3 4">
    <name type="scientific">Rhizobium viscosum</name>
    <name type="common">Arthrobacter viscosus</name>
    <dbReference type="NCBI Taxonomy" id="1673"/>
    <lineage>
        <taxon>Bacteria</taxon>
        <taxon>Pseudomonadati</taxon>
        <taxon>Pseudomonadota</taxon>
        <taxon>Alphaproteobacteria</taxon>
        <taxon>Hyphomicrobiales</taxon>
        <taxon>Rhizobiaceae</taxon>
        <taxon>Rhizobium/Agrobacterium group</taxon>
        <taxon>Rhizobium</taxon>
    </lineage>
</organism>
<feature type="transmembrane region" description="Helical" evidence="2">
    <location>
        <begin position="53"/>
        <end position="72"/>
    </location>
</feature>
<evidence type="ECO:0000313" key="3">
    <source>
        <dbReference type="EMBL" id="MBE1507647.1"/>
    </source>
</evidence>